<evidence type="ECO:0000256" key="3">
    <source>
        <dbReference type="ARBA" id="ARBA00004496"/>
    </source>
</evidence>
<evidence type="ECO:0000256" key="1">
    <source>
        <dbReference type="ARBA" id="ARBA00002738"/>
    </source>
</evidence>
<gene>
    <name evidence="9" type="ORF">C8F04DRAFT_956977</name>
</gene>
<dbReference type="GO" id="GO:0005634">
    <property type="term" value="C:nucleus"/>
    <property type="evidence" value="ECO:0007669"/>
    <property type="project" value="UniProtKB-SubCell"/>
</dbReference>
<evidence type="ECO:0000313" key="10">
    <source>
        <dbReference type="Proteomes" id="UP001218188"/>
    </source>
</evidence>
<reference evidence="9" key="1">
    <citation type="submission" date="2023-03" db="EMBL/GenBank/DDBJ databases">
        <title>Massive genome expansion in bonnet fungi (Mycena s.s.) driven by repeated elements and novel gene families across ecological guilds.</title>
        <authorList>
            <consortium name="Lawrence Berkeley National Laboratory"/>
            <person name="Harder C.B."/>
            <person name="Miyauchi S."/>
            <person name="Viragh M."/>
            <person name="Kuo A."/>
            <person name="Thoen E."/>
            <person name="Andreopoulos B."/>
            <person name="Lu D."/>
            <person name="Skrede I."/>
            <person name="Drula E."/>
            <person name="Henrissat B."/>
            <person name="Morin E."/>
            <person name="Kohler A."/>
            <person name="Barry K."/>
            <person name="LaButti K."/>
            <person name="Morin E."/>
            <person name="Salamov A."/>
            <person name="Lipzen A."/>
            <person name="Mereny Z."/>
            <person name="Hegedus B."/>
            <person name="Baldrian P."/>
            <person name="Stursova M."/>
            <person name="Weitz H."/>
            <person name="Taylor A."/>
            <person name="Grigoriev I.V."/>
            <person name="Nagy L.G."/>
            <person name="Martin F."/>
            <person name="Kauserud H."/>
        </authorList>
    </citation>
    <scope>NUCLEOTIDE SEQUENCE</scope>
    <source>
        <strain evidence="9">CBHHK200</strain>
    </source>
</reference>
<name>A0AAD6X383_9AGAR</name>
<keyword evidence="7" id="KW-0539">Nucleus</keyword>
<dbReference type="Proteomes" id="UP001218188">
    <property type="component" value="Unassembled WGS sequence"/>
</dbReference>
<dbReference type="EMBL" id="JARJCM010000060">
    <property type="protein sequence ID" value="KAJ7034010.1"/>
    <property type="molecule type" value="Genomic_DNA"/>
</dbReference>
<feature type="domain" description="Restriction of telomere capping protein 4 C-terminal" evidence="8">
    <location>
        <begin position="17"/>
        <end position="106"/>
    </location>
</feature>
<sequence>MFWINAITQLAKPHGGALGGTFTTFHLTQPGYYGEQGTNIIHNTFSRLLTISPESADPLTPLQLVDLVLIPEAGVQLIMEDSGMERATAIATMFDSSKYGAKMFPDDEKFDLASLASTPYGR</sequence>
<dbReference type="GO" id="GO:0005737">
    <property type="term" value="C:cytoplasm"/>
    <property type="evidence" value="ECO:0007669"/>
    <property type="project" value="UniProtKB-SubCell"/>
</dbReference>
<evidence type="ECO:0000256" key="5">
    <source>
        <dbReference type="ARBA" id="ARBA00015162"/>
    </source>
</evidence>
<dbReference type="InterPro" id="IPR028094">
    <property type="entry name" value="RTC4_C"/>
</dbReference>
<accession>A0AAD6X383</accession>
<dbReference type="PANTHER" id="PTHR41391">
    <property type="entry name" value="RESTRICTION OF TELOMERE CAPPING PROTEIN 4"/>
    <property type="match status" value="1"/>
</dbReference>
<proteinExistence type="inferred from homology"/>
<dbReference type="Pfam" id="PF14474">
    <property type="entry name" value="RTC4"/>
    <property type="match status" value="1"/>
</dbReference>
<organism evidence="9 10">
    <name type="scientific">Mycena alexandri</name>
    <dbReference type="NCBI Taxonomy" id="1745969"/>
    <lineage>
        <taxon>Eukaryota</taxon>
        <taxon>Fungi</taxon>
        <taxon>Dikarya</taxon>
        <taxon>Basidiomycota</taxon>
        <taxon>Agaricomycotina</taxon>
        <taxon>Agaricomycetes</taxon>
        <taxon>Agaricomycetidae</taxon>
        <taxon>Agaricales</taxon>
        <taxon>Marasmiineae</taxon>
        <taxon>Mycenaceae</taxon>
        <taxon>Mycena</taxon>
    </lineage>
</organism>
<evidence type="ECO:0000259" key="8">
    <source>
        <dbReference type="SMART" id="SM01312"/>
    </source>
</evidence>
<evidence type="ECO:0000256" key="7">
    <source>
        <dbReference type="ARBA" id="ARBA00023242"/>
    </source>
</evidence>
<dbReference type="InterPro" id="IPR039024">
    <property type="entry name" value="RTC4"/>
</dbReference>
<comment type="caution">
    <text evidence="9">The sequence shown here is derived from an EMBL/GenBank/DDBJ whole genome shotgun (WGS) entry which is preliminary data.</text>
</comment>
<protein>
    <recommendedName>
        <fullName evidence="5">Restriction of telomere capping protein 4</fullName>
    </recommendedName>
</protein>
<keyword evidence="6" id="KW-0963">Cytoplasm</keyword>
<evidence type="ECO:0000256" key="2">
    <source>
        <dbReference type="ARBA" id="ARBA00004123"/>
    </source>
</evidence>
<evidence type="ECO:0000256" key="6">
    <source>
        <dbReference type="ARBA" id="ARBA00022490"/>
    </source>
</evidence>
<evidence type="ECO:0000256" key="4">
    <source>
        <dbReference type="ARBA" id="ARBA00009461"/>
    </source>
</evidence>
<comment type="similarity">
    <text evidence="4">Belongs to the RTC4 family.</text>
</comment>
<comment type="subcellular location">
    <subcellularLocation>
        <location evidence="3">Cytoplasm</location>
    </subcellularLocation>
    <subcellularLocation>
        <location evidence="2">Nucleus</location>
    </subcellularLocation>
</comment>
<dbReference type="SMART" id="SM01312">
    <property type="entry name" value="RTC4"/>
    <property type="match status" value="1"/>
</dbReference>
<dbReference type="PANTHER" id="PTHR41391:SF1">
    <property type="entry name" value="RESTRICTION OF TELOMERE CAPPING PROTEIN 4"/>
    <property type="match status" value="1"/>
</dbReference>
<comment type="function">
    <text evidence="1">May be involved in a process influencing telomere capping.</text>
</comment>
<evidence type="ECO:0000313" key="9">
    <source>
        <dbReference type="EMBL" id="KAJ7034010.1"/>
    </source>
</evidence>
<dbReference type="AlphaFoldDB" id="A0AAD6X383"/>
<keyword evidence="10" id="KW-1185">Reference proteome</keyword>